<proteinExistence type="inferred from homology"/>
<sequence>MMDGFRQEGSVCACPPVSYQTCSPHRIMPPQGYYGEDRKYTTGVPLSSYYNTAISAPVSSNINSTLPSASGSPKRSNTLENVLLGKVPPAYTHLASHRHSPYSQGRHENHSPSNAQAHVSSILDIPVPVSKRSSPFSQHSVQSPRHVIPQMYSPPTKSSPIQIRQYEEMSFAPHDVYMHSPAPAPSSSPLWSQQCSPQQTFTASQNPSSSSPLSSCSSETCQEEPIDLSCKAASPAPPRSDSTGSCDMSSSSSMLRNLLSRGKHENDAQFGNFKDLSDNLDSEQIPPIRNVNGTTRVTLAKKNMYPVGSRVSDWLVKIIQFSKSIPDFANLSHNDKVSLILNAWTRILLLYMAESNFQFAVTPLRTEVTSGDDKAVPSPDQPTMKSVDTIQNFIRKCQVMNLDQKEYAFLRMAVLFNAGYSGLDRPEHVDQLNSLIQQLLKEHVQTSRPNDVMHYSRLLLCLPALYGINCKMIENLFCKHINGNMDIEMLLKEMLQNL</sequence>
<evidence type="ECO:0000256" key="8">
    <source>
        <dbReference type="ARBA" id="ARBA00023170"/>
    </source>
</evidence>
<accession>A0AA89C436</accession>
<evidence type="ECO:0000256" key="7">
    <source>
        <dbReference type="ARBA" id="ARBA00023163"/>
    </source>
</evidence>
<dbReference type="InterPro" id="IPR001723">
    <property type="entry name" value="Nuclear_hrmn_rcpt"/>
</dbReference>
<feature type="region of interest" description="Disordered" evidence="9">
    <location>
        <begin position="130"/>
        <end position="159"/>
    </location>
</feature>
<dbReference type="AlphaFoldDB" id="A0AA89C436"/>
<feature type="compositionally biased region" description="Low complexity" evidence="9">
    <location>
        <begin position="204"/>
        <end position="218"/>
    </location>
</feature>
<name>A0AA89C436_PINIB</name>
<feature type="region of interest" description="Disordered" evidence="9">
    <location>
        <begin position="177"/>
        <end position="252"/>
    </location>
</feature>
<evidence type="ECO:0000313" key="11">
    <source>
        <dbReference type="EMBL" id="KAK3105188.1"/>
    </source>
</evidence>
<evidence type="ECO:0000256" key="4">
    <source>
        <dbReference type="ARBA" id="ARBA00022490"/>
    </source>
</evidence>
<comment type="similarity">
    <text evidence="3">Belongs to the nuclear hormone receptor family. NR0 subfamily.</text>
</comment>
<evidence type="ECO:0000256" key="3">
    <source>
        <dbReference type="ARBA" id="ARBA00006647"/>
    </source>
</evidence>
<evidence type="ECO:0000256" key="5">
    <source>
        <dbReference type="ARBA" id="ARBA00022491"/>
    </source>
</evidence>
<evidence type="ECO:0000256" key="9">
    <source>
        <dbReference type="SAM" id="MobiDB-lite"/>
    </source>
</evidence>
<keyword evidence="7" id="KW-0804">Transcription</keyword>
<dbReference type="SUPFAM" id="SSF48508">
    <property type="entry name" value="Nuclear receptor ligand-binding domain"/>
    <property type="match status" value="1"/>
</dbReference>
<dbReference type="Pfam" id="PF00104">
    <property type="entry name" value="Hormone_recep"/>
    <property type="match status" value="1"/>
</dbReference>
<dbReference type="SMART" id="SM00430">
    <property type="entry name" value="HOLI"/>
    <property type="match status" value="1"/>
</dbReference>
<dbReference type="InterPro" id="IPR000536">
    <property type="entry name" value="Nucl_hrmn_rcpt_lig-bd"/>
</dbReference>
<evidence type="ECO:0000256" key="6">
    <source>
        <dbReference type="ARBA" id="ARBA00023015"/>
    </source>
</evidence>
<keyword evidence="5" id="KW-0678">Repressor</keyword>
<keyword evidence="4" id="KW-0963">Cytoplasm</keyword>
<dbReference type="GO" id="GO:0005737">
    <property type="term" value="C:cytoplasm"/>
    <property type="evidence" value="ECO:0007669"/>
    <property type="project" value="UniProtKB-SubCell"/>
</dbReference>
<organism evidence="11 12">
    <name type="scientific">Pinctada imbricata</name>
    <name type="common">Atlantic pearl-oyster</name>
    <name type="synonym">Pinctada martensii</name>
    <dbReference type="NCBI Taxonomy" id="66713"/>
    <lineage>
        <taxon>Eukaryota</taxon>
        <taxon>Metazoa</taxon>
        <taxon>Spiralia</taxon>
        <taxon>Lophotrochozoa</taxon>
        <taxon>Mollusca</taxon>
        <taxon>Bivalvia</taxon>
        <taxon>Autobranchia</taxon>
        <taxon>Pteriomorphia</taxon>
        <taxon>Pterioida</taxon>
        <taxon>Pterioidea</taxon>
        <taxon>Pteriidae</taxon>
        <taxon>Pinctada</taxon>
    </lineage>
</organism>
<feature type="compositionally biased region" description="Polar residues" evidence="9">
    <location>
        <begin position="190"/>
        <end position="203"/>
    </location>
</feature>
<dbReference type="PANTHER" id="PTHR24081:SF8">
    <property type="entry name" value="NR LBD DOMAIN-CONTAINING PROTEIN"/>
    <property type="match status" value="1"/>
</dbReference>
<dbReference type="GO" id="GO:0005634">
    <property type="term" value="C:nucleus"/>
    <property type="evidence" value="ECO:0007669"/>
    <property type="project" value="UniProtKB-SubCell"/>
</dbReference>
<feature type="compositionally biased region" description="Polar residues" evidence="9">
    <location>
        <begin position="131"/>
        <end position="143"/>
    </location>
</feature>
<feature type="domain" description="NR LBD" evidence="10">
    <location>
        <begin position="280"/>
        <end position="498"/>
    </location>
</feature>
<evidence type="ECO:0000256" key="1">
    <source>
        <dbReference type="ARBA" id="ARBA00004123"/>
    </source>
</evidence>
<dbReference type="PANTHER" id="PTHR24081">
    <property type="entry name" value="NUCLEAR RECEPTOR SUBFAMILY 0 GROUP B"/>
    <property type="match status" value="1"/>
</dbReference>
<evidence type="ECO:0000313" key="12">
    <source>
        <dbReference type="Proteomes" id="UP001186944"/>
    </source>
</evidence>
<feature type="region of interest" description="Disordered" evidence="9">
    <location>
        <begin position="96"/>
        <end position="115"/>
    </location>
</feature>
<dbReference type="GO" id="GO:0003714">
    <property type="term" value="F:transcription corepressor activity"/>
    <property type="evidence" value="ECO:0007669"/>
    <property type="project" value="TreeGrafter"/>
</dbReference>
<protein>
    <recommendedName>
        <fullName evidence="10">NR LBD domain-containing protein</fullName>
    </recommendedName>
</protein>
<feature type="compositionally biased region" description="Low complexity" evidence="9">
    <location>
        <begin position="239"/>
        <end position="252"/>
    </location>
</feature>
<gene>
    <name evidence="11" type="ORF">FSP39_019256</name>
</gene>
<reference evidence="11" key="1">
    <citation type="submission" date="2019-08" db="EMBL/GenBank/DDBJ databases">
        <title>The improved chromosome-level genome for the pearl oyster Pinctada fucata martensii using PacBio sequencing and Hi-C.</title>
        <authorList>
            <person name="Zheng Z."/>
        </authorList>
    </citation>
    <scope>NUCLEOTIDE SEQUENCE</scope>
    <source>
        <strain evidence="11">ZZ-2019</strain>
        <tissue evidence="11">Adductor muscle</tissue>
    </source>
</reference>
<comment type="caution">
    <text evidence="11">The sequence shown here is derived from an EMBL/GenBank/DDBJ whole genome shotgun (WGS) entry which is preliminary data.</text>
</comment>
<keyword evidence="8" id="KW-0675">Receptor</keyword>
<dbReference type="PRINTS" id="PR00398">
    <property type="entry name" value="STRDHORMONER"/>
</dbReference>
<keyword evidence="12" id="KW-1185">Reference proteome</keyword>
<dbReference type="Proteomes" id="UP001186944">
    <property type="component" value="Unassembled WGS sequence"/>
</dbReference>
<dbReference type="PROSITE" id="PS51843">
    <property type="entry name" value="NR_LBD"/>
    <property type="match status" value="1"/>
</dbReference>
<evidence type="ECO:0000259" key="10">
    <source>
        <dbReference type="PROSITE" id="PS51843"/>
    </source>
</evidence>
<keyword evidence="6" id="KW-0805">Transcription regulation</keyword>
<dbReference type="GO" id="GO:0000122">
    <property type="term" value="P:negative regulation of transcription by RNA polymerase II"/>
    <property type="evidence" value="ECO:0007669"/>
    <property type="project" value="TreeGrafter"/>
</dbReference>
<dbReference type="Gene3D" id="1.10.565.10">
    <property type="entry name" value="Retinoid X Receptor"/>
    <property type="match status" value="1"/>
</dbReference>
<comment type="subcellular location">
    <subcellularLocation>
        <location evidence="2">Cytoplasm</location>
    </subcellularLocation>
    <subcellularLocation>
        <location evidence="1">Nucleus</location>
    </subcellularLocation>
</comment>
<evidence type="ECO:0000256" key="2">
    <source>
        <dbReference type="ARBA" id="ARBA00004496"/>
    </source>
</evidence>
<dbReference type="InterPro" id="IPR035500">
    <property type="entry name" value="NHR-like_dom_sf"/>
</dbReference>
<dbReference type="EMBL" id="VSWD01000004">
    <property type="protein sequence ID" value="KAK3105188.1"/>
    <property type="molecule type" value="Genomic_DNA"/>
</dbReference>
<dbReference type="InterPro" id="IPR033544">
    <property type="entry name" value="NR0B1/2"/>
</dbReference>